<dbReference type="SUPFAM" id="SSF48317">
    <property type="entry name" value="Acid phosphatase/Vanadium-dependent haloperoxidase"/>
    <property type="match status" value="1"/>
</dbReference>
<dbReference type="GO" id="GO:0006644">
    <property type="term" value="P:phospholipid metabolic process"/>
    <property type="evidence" value="ECO:0007669"/>
    <property type="project" value="InterPro"/>
</dbReference>
<evidence type="ECO:0000256" key="7">
    <source>
        <dbReference type="SAM" id="Phobius"/>
    </source>
</evidence>
<dbReference type="SMART" id="SM00014">
    <property type="entry name" value="acidPPc"/>
    <property type="match status" value="1"/>
</dbReference>
<feature type="region of interest" description="Disordered" evidence="6">
    <location>
        <begin position="351"/>
        <end position="381"/>
    </location>
</feature>
<dbReference type="Proteomes" id="UP000799421">
    <property type="component" value="Unassembled WGS sequence"/>
</dbReference>
<dbReference type="Pfam" id="PF01569">
    <property type="entry name" value="PAP2"/>
    <property type="match status" value="1"/>
</dbReference>
<comment type="subcellular location">
    <subcellularLocation>
        <location evidence="1">Membrane</location>
        <topology evidence="1">Multi-pass membrane protein</topology>
    </subcellularLocation>
</comment>
<reference evidence="9" key="1">
    <citation type="journal article" date="2020" name="Stud. Mycol.">
        <title>101 Dothideomycetes genomes: a test case for predicting lifestyles and emergence of pathogens.</title>
        <authorList>
            <person name="Haridas S."/>
            <person name="Albert R."/>
            <person name="Binder M."/>
            <person name="Bloem J."/>
            <person name="Labutti K."/>
            <person name="Salamov A."/>
            <person name="Andreopoulos B."/>
            <person name="Baker S."/>
            <person name="Barry K."/>
            <person name="Bills G."/>
            <person name="Bluhm B."/>
            <person name="Cannon C."/>
            <person name="Castanera R."/>
            <person name="Culley D."/>
            <person name="Daum C."/>
            <person name="Ezra D."/>
            <person name="Gonzalez J."/>
            <person name="Henrissat B."/>
            <person name="Kuo A."/>
            <person name="Liang C."/>
            <person name="Lipzen A."/>
            <person name="Lutzoni F."/>
            <person name="Magnuson J."/>
            <person name="Mondo S."/>
            <person name="Nolan M."/>
            <person name="Ohm R."/>
            <person name="Pangilinan J."/>
            <person name="Park H.-J."/>
            <person name="Ramirez L."/>
            <person name="Alfaro M."/>
            <person name="Sun H."/>
            <person name="Tritt A."/>
            <person name="Yoshinaga Y."/>
            <person name="Zwiers L.-H."/>
            <person name="Turgeon B."/>
            <person name="Goodwin S."/>
            <person name="Spatafora J."/>
            <person name="Crous P."/>
            <person name="Grigoriev I."/>
        </authorList>
    </citation>
    <scope>NUCLEOTIDE SEQUENCE</scope>
    <source>
        <strain evidence="9">CBS 480.64</strain>
    </source>
</reference>
<dbReference type="OrthoDB" id="8907274at2759"/>
<evidence type="ECO:0000256" key="4">
    <source>
        <dbReference type="ARBA" id="ARBA00022989"/>
    </source>
</evidence>
<dbReference type="GO" id="GO:0004601">
    <property type="term" value="F:peroxidase activity"/>
    <property type="evidence" value="ECO:0007669"/>
    <property type="project" value="UniProtKB-KW"/>
</dbReference>
<evidence type="ECO:0000313" key="10">
    <source>
        <dbReference type="Proteomes" id="UP000799421"/>
    </source>
</evidence>
<keyword evidence="10" id="KW-1185">Reference proteome</keyword>
<keyword evidence="4 7" id="KW-1133">Transmembrane helix</keyword>
<dbReference type="Gene3D" id="1.20.144.10">
    <property type="entry name" value="Phosphatidic acid phosphatase type 2/haloperoxidase"/>
    <property type="match status" value="1"/>
</dbReference>
<dbReference type="GO" id="GO:0016020">
    <property type="term" value="C:membrane"/>
    <property type="evidence" value="ECO:0007669"/>
    <property type="project" value="UniProtKB-SubCell"/>
</dbReference>
<protein>
    <submittedName>
        <fullName evidence="9">Acid phosphatase/Vanadium-dependent haloperoxidase</fullName>
    </submittedName>
</protein>
<dbReference type="InterPro" id="IPR043216">
    <property type="entry name" value="PAP-like"/>
</dbReference>
<evidence type="ECO:0000313" key="9">
    <source>
        <dbReference type="EMBL" id="KAF2862649.1"/>
    </source>
</evidence>
<dbReference type="AlphaFoldDB" id="A0A6A7C6F8"/>
<feature type="transmembrane region" description="Helical" evidence="7">
    <location>
        <begin position="247"/>
        <end position="269"/>
    </location>
</feature>
<dbReference type="PANTHER" id="PTHR10165:SF154">
    <property type="entry name" value="PAP2 DOMAIN PROTEIN (AFU_ORTHOLOGUE AFUA_1G09730)"/>
    <property type="match status" value="1"/>
</dbReference>
<comment type="similarity">
    <text evidence="2">Belongs to the PA-phosphatase related phosphoesterase family.</text>
</comment>
<dbReference type="GO" id="GO:0046839">
    <property type="term" value="P:phospholipid dephosphorylation"/>
    <property type="evidence" value="ECO:0007669"/>
    <property type="project" value="TreeGrafter"/>
</dbReference>
<evidence type="ECO:0000259" key="8">
    <source>
        <dbReference type="SMART" id="SM00014"/>
    </source>
</evidence>
<feature type="transmembrane region" description="Helical" evidence="7">
    <location>
        <begin position="275"/>
        <end position="293"/>
    </location>
</feature>
<gene>
    <name evidence="9" type="ORF">K470DRAFT_280630</name>
</gene>
<evidence type="ECO:0000256" key="1">
    <source>
        <dbReference type="ARBA" id="ARBA00004141"/>
    </source>
</evidence>
<dbReference type="InterPro" id="IPR036938">
    <property type="entry name" value="PAP2/HPO_sf"/>
</dbReference>
<dbReference type="CDD" id="cd03390">
    <property type="entry name" value="PAP2_containing_1_like"/>
    <property type="match status" value="1"/>
</dbReference>
<dbReference type="EMBL" id="MU005964">
    <property type="protein sequence ID" value="KAF2862649.1"/>
    <property type="molecule type" value="Genomic_DNA"/>
</dbReference>
<feature type="transmembrane region" description="Helical" evidence="7">
    <location>
        <begin position="56"/>
        <end position="78"/>
    </location>
</feature>
<keyword evidence="3 7" id="KW-0812">Transmembrane</keyword>
<dbReference type="PANTHER" id="PTHR10165">
    <property type="entry name" value="LIPID PHOSPHATE PHOSPHATASE"/>
    <property type="match status" value="1"/>
</dbReference>
<dbReference type="GO" id="GO:0008195">
    <property type="term" value="F:phosphatidate phosphatase activity"/>
    <property type="evidence" value="ECO:0007669"/>
    <property type="project" value="TreeGrafter"/>
</dbReference>
<evidence type="ECO:0000256" key="6">
    <source>
        <dbReference type="SAM" id="MobiDB-lite"/>
    </source>
</evidence>
<proteinExistence type="inferred from homology"/>
<evidence type="ECO:0000256" key="5">
    <source>
        <dbReference type="ARBA" id="ARBA00023136"/>
    </source>
</evidence>
<accession>A0A6A7C6F8</accession>
<evidence type="ECO:0000256" key="2">
    <source>
        <dbReference type="ARBA" id="ARBA00008816"/>
    </source>
</evidence>
<keyword evidence="9" id="KW-0575">Peroxidase</keyword>
<keyword evidence="9" id="KW-0560">Oxidoreductase</keyword>
<keyword evidence="5 7" id="KW-0472">Membrane</keyword>
<feature type="domain" description="Phosphatidic acid phosphatase type 2/haloperoxidase" evidence="8">
    <location>
        <begin position="105"/>
        <end position="293"/>
    </location>
</feature>
<name>A0A6A7C6F8_9PEZI</name>
<dbReference type="InterPro" id="IPR000326">
    <property type="entry name" value="PAP2/HPO"/>
</dbReference>
<organism evidence="9 10">
    <name type="scientific">Piedraia hortae CBS 480.64</name>
    <dbReference type="NCBI Taxonomy" id="1314780"/>
    <lineage>
        <taxon>Eukaryota</taxon>
        <taxon>Fungi</taxon>
        <taxon>Dikarya</taxon>
        <taxon>Ascomycota</taxon>
        <taxon>Pezizomycotina</taxon>
        <taxon>Dothideomycetes</taxon>
        <taxon>Dothideomycetidae</taxon>
        <taxon>Capnodiales</taxon>
        <taxon>Piedraiaceae</taxon>
        <taxon>Piedraia</taxon>
    </lineage>
</organism>
<evidence type="ECO:0000256" key="3">
    <source>
        <dbReference type="ARBA" id="ARBA00022692"/>
    </source>
</evidence>
<feature type="transmembrane region" description="Helical" evidence="7">
    <location>
        <begin position="7"/>
        <end position="27"/>
    </location>
</feature>
<sequence length="381" mass="41727">MVSKRLIAAYVIDWLTILVIGLATYGLSKTEPRHHVFSLVDLTISYPYIPDSISTLTLVLVALIAPAVIIFLVALIAVPGPRASRGLSRSQVLKLKLWEFEKGWAGLALSVVAAAFITQGSKNAIGKPRPDFLSRCQPDLNNIAAHVATGFAKDLSKDWQMVHSSICLQPDKSVLKDGFKSFPSGHASWSWSGLSYLFLYLCSKFAISIPHLTSENSNLRDEVQNGEDVHASDHPLRIRNTNAAPPVYFLIPAFVPIGTAFYICSTRWAEYYHHGYDLIVGSLIGIFTGWFAFRWYHLPLGRGQGWAWGARSSNRAFGIGVGTGGYVGPEGWGNVVPNSLPKDANRDIEMGRMGPSSSTEESNKTAPLPMTGGYQQGQQFV</sequence>